<dbReference type="InterPro" id="IPR007275">
    <property type="entry name" value="YTH_domain"/>
</dbReference>
<feature type="compositionally biased region" description="Acidic residues" evidence="1">
    <location>
        <begin position="1"/>
        <end position="12"/>
    </location>
</feature>
<dbReference type="Proteomes" id="UP000792457">
    <property type="component" value="Unassembled WGS sequence"/>
</dbReference>
<evidence type="ECO:0000313" key="3">
    <source>
        <dbReference type="EMBL" id="KAG8233528.1"/>
    </source>
</evidence>
<sequence length="207" mass="23090">KAWDDTPAEDAILDVCGTYENEGTKSSATTDFDTRSEVSSSSSSQSSSSSSKSCDSYSNVACESEPSTHKSVKSSRRRRRSRTPRAHSYRKSKQPRKVKYDYNTKLSYLFRDARFFLIKSNNAENVTLSKAKGVWSTPPQNEARLNQAFRESRNVLLIFSVKESGKFAGLARLNSESRRDVPPISWVLPPGLSAKALGGVFKVDWIC</sequence>
<feature type="non-terminal residue" evidence="3">
    <location>
        <position position="207"/>
    </location>
</feature>
<dbReference type="GO" id="GO:0000381">
    <property type="term" value="P:regulation of alternative mRNA splicing, via spliceosome"/>
    <property type="evidence" value="ECO:0007669"/>
    <property type="project" value="TreeGrafter"/>
</dbReference>
<evidence type="ECO:0000256" key="1">
    <source>
        <dbReference type="SAM" id="MobiDB-lite"/>
    </source>
</evidence>
<reference evidence="3" key="1">
    <citation type="submission" date="2013-04" db="EMBL/GenBank/DDBJ databases">
        <authorList>
            <person name="Qu J."/>
            <person name="Murali S.C."/>
            <person name="Bandaranaike D."/>
            <person name="Bellair M."/>
            <person name="Blankenburg K."/>
            <person name="Chao H."/>
            <person name="Dinh H."/>
            <person name="Doddapaneni H."/>
            <person name="Downs B."/>
            <person name="Dugan-Rocha S."/>
            <person name="Elkadiri S."/>
            <person name="Gnanaolivu R.D."/>
            <person name="Hernandez B."/>
            <person name="Javaid M."/>
            <person name="Jayaseelan J.C."/>
            <person name="Lee S."/>
            <person name="Li M."/>
            <person name="Ming W."/>
            <person name="Munidasa M."/>
            <person name="Muniz J."/>
            <person name="Nguyen L."/>
            <person name="Ongeri F."/>
            <person name="Osuji N."/>
            <person name="Pu L.-L."/>
            <person name="Puazo M."/>
            <person name="Qu C."/>
            <person name="Quiroz J."/>
            <person name="Raj R."/>
            <person name="Weissenberger G."/>
            <person name="Xin Y."/>
            <person name="Zou X."/>
            <person name="Han Y."/>
            <person name="Richards S."/>
            <person name="Worley K."/>
            <person name="Muzny D."/>
            <person name="Gibbs R."/>
        </authorList>
    </citation>
    <scope>NUCLEOTIDE SEQUENCE</scope>
    <source>
        <strain evidence="3">Sampled in the wild</strain>
    </source>
</reference>
<reference evidence="3" key="2">
    <citation type="submission" date="2017-10" db="EMBL/GenBank/DDBJ databases">
        <title>Ladona fulva Genome sequencing and assembly.</title>
        <authorList>
            <person name="Murali S."/>
            <person name="Richards S."/>
            <person name="Bandaranaike D."/>
            <person name="Bellair M."/>
            <person name="Blankenburg K."/>
            <person name="Chao H."/>
            <person name="Dinh H."/>
            <person name="Doddapaneni H."/>
            <person name="Dugan-Rocha S."/>
            <person name="Elkadiri S."/>
            <person name="Gnanaolivu R."/>
            <person name="Hernandez B."/>
            <person name="Skinner E."/>
            <person name="Javaid M."/>
            <person name="Lee S."/>
            <person name="Li M."/>
            <person name="Ming W."/>
            <person name="Munidasa M."/>
            <person name="Muniz J."/>
            <person name="Nguyen L."/>
            <person name="Hughes D."/>
            <person name="Osuji N."/>
            <person name="Pu L.-L."/>
            <person name="Puazo M."/>
            <person name="Qu C."/>
            <person name="Quiroz J."/>
            <person name="Raj R."/>
            <person name="Weissenberger G."/>
            <person name="Xin Y."/>
            <person name="Zou X."/>
            <person name="Han Y."/>
            <person name="Worley K."/>
            <person name="Muzny D."/>
            <person name="Gibbs R."/>
        </authorList>
    </citation>
    <scope>NUCLEOTIDE SEQUENCE</scope>
    <source>
        <strain evidence="3">Sampled in the wild</strain>
    </source>
</reference>
<accession>A0A8K0KFR5</accession>
<dbReference type="InterPro" id="IPR045168">
    <property type="entry name" value="YTH_prot"/>
</dbReference>
<evidence type="ECO:0000313" key="4">
    <source>
        <dbReference type="Proteomes" id="UP000792457"/>
    </source>
</evidence>
<comment type="caution">
    <text evidence="3">The sequence shown here is derived from an EMBL/GenBank/DDBJ whole genome shotgun (WGS) entry which is preliminary data.</text>
</comment>
<dbReference type="PANTHER" id="PTHR12357">
    <property type="entry name" value="YTH YT521-B HOMOLOGY DOMAIN-CONTAINING"/>
    <property type="match status" value="1"/>
</dbReference>
<dbReference type="Gene3D" id="3.10.590.10">
    <property type="entry name" value="ph1033 like domains"/>
    <property type="match status" value="1"/>
</dbReference>
<proteinExistence type="predicted"/>
<dbReference type="GO" id="GO:0000398">
    <property type="term" value="P:mRNA splicing, via spliceosome"/>
    <property type="evidence" value="ECO:0007669"/>
    <property type="project" value="TreeGrafter"/>
</dbReference>
<organism evidence="3 4">
    <name type="scientific">Ladona fulva</name>
    <name type="common">Scarce chaser dragonfly</name>
    <name type="synonym">Libellula fulva</name>
    <dbReference type="NCBI Taxonomy" id="123851"/>
    <lineage>
        <taxon>Eukaryota</taxon>
        <taxon>Metazoa</taxon>
        <taxon>Ecdysozoa</taxon>
        <taxon>Arthropoda</taxon>
        <taxon>Hexapoda</taxon>
        <taxon>Insecta</taxon>
        <taxon>Pterygota</taxon>
        <taxon>Palaeoptera</taxon>
        <taxon>Odonata</taxon>
        <taxon>Epiprocta</taxon>
        <taxon>Anisoptera</taxon>
        <taxon>Libelluloidea</taxon>
        <taxon>Libellulidae</taxon>
        <taxon>Ladona</taxon>
    </lineage>
</organism>
<keyword evidence="4" id="KW-1185">Reference proteome</keyword>
<dbReference type="EMBL" id="KZ308725">
    <property type="protein sequence ID" value="KAG8233528.1"/>
    <property type="molecule type" value="Genomic_DNA"/>
</dbReference>
<dbReference type="AlphaFoldDB" id="A0A8K0KFR5"/>
<dbReference type="OrthoDB" id="5842105at2759"/>
<gene>
    <name evidence="3" type="ORF">J437_LFUL013543</name>
</gene>
<dbReference type="PANTHER" id="PTHR12357:SF3">
    <property type="entry name" value="YTH DOMAIN-CONTAINING PROTEIN 1"/>
    <property type="match status" value="1"/>
</dbReference>
<feature type="compositionally biased region" description="Basic residues" evidence="1">
    <location>
        <begin position="70"/>
        <end position="96"/>
    </location>
</feature>
<feature type="non-terminal residue" evidence="3">
    <location>
        <position position="1"/>
    </location>
</feature>
<dbReference type="PROSITE" id="PS50882">
    <property type="entry name" value="YTH"/>
    <property type="match status" value="1"/>
</dbReference>
<feature type="region of interest" description="Disordered" evidence="1">
    <location>
        <begin position="1"/>
        <end position="96"/>
    </location>
</feature>
<dbReference type="GO" id="GO:0003729">
    <property type="term" value="F:mRNA binding"/>
    <property type="evidence" value="ECO:0007669"/>
    <property type="project" value="TreeGrafter"/>
</dbReference>
<dbReference type="GO" id="GO:1990247">
    <property type="term" value="F:N6-methyladenosine-containing RNA reader activity"/>
    <property type="evidence" value="ECO:0007669"/>
    <property type="project" value="TreeGrafter"/>
</dbReference>
<feature type="domain" description="YTH" evidence="2">
    <location>
        <begin position="113"/>
        <end position="207"/>
    </location>
</feature>
<feature type="compositionally biased region" description="Low complexity" evidence="1">
    <location>
        <begin position="37"/>
        <end position="58"/>
    </location>
</feature>
<name>A0A8K0KFR5_LADFU</name>
<dbReference type="GO" id="GO:0005654">
    <property type="term" value="C:nucleoplasm"/>
    <property type="evidence" value="ECO:0007669"/>
    <property type="project" value="TreeGrafter"/>
</dbReference>
<dbReference type="CDD" id="cd21134">
    <property type="entry name" value="YTH"/>
    <property type="match status" value="1"/>
</dbReference>
<evidence type="ECO:0000259" key="2">
    <source>
        <dbReference type="PROSITE" id="PS50882"/>
    </source>
</evidence>
<dbReference type="Pfam" id="PF04146">
    <property type="entry name" value="YTH"/>
    <property type="match status" value="1"/>
</dbReference>
<protein>
    <recommendedName>
        <fullName evidence="2">YTH domain-containing protein</fullName>
    </recommendedName>
</protein>